<keyword evidence="6" id="KW-0472">Membrane</keyword>
<evidence type="ECO:0000313" key="8">
    <source>
        <dbReference type="EMBL" id="TVU11367.1"/>
    </source>
</evidence>
<evidence type="ECO:0000256" key="5">
    <source>
        <dbReference type="ARBA" id="ARBA00023180"/>
    </source>
</evidence>
<dbReference type="GO" id="GO:0000139">
    <property type="term" value="C:Golgi membrane"/>
    <property type="evidence" value="ECO:0007669"/>
    <property type="project" value="UniProtKB-SubCell"/>
</dbReference>
<evidence type="ECO:0000256" key="1">
    <source>
        <dbReference type="ARBA" id="ARBA00004323"/>
    </source>
</evidence>
<dbReference type="Proteomes" id="UP000324897">
    <property type="component" value="Chromosome 3"/>
</dbReference>
<keyword evidence="9" id="KW-1185">Reference proteome</keyword>
<evidence type="ECO:0000313" key="9">
    <source>
        <dbReference type="Proteomes" id="UP000324897"/>
    </source>
</evidence>
<dbReference type="InterPro" id="IPR049625">
    <property type="entry name" value="Glyco_transf_61_cat"/>
</dbReference>
<proteinExistence type="predicted"/>
<feature type="transmembrane region" description="Helical" evidence="6">
    <location>
        <begin position="28"/>
        <end position="45"/>
    </location>
</feature>
<keyword evidence="3" id="KW-0328">Glycosyltransferase</keyword>
<evidence type="ECO:0000256" key="2">
    <source>
        <dbReference type="ARBA" id="ARBA00004881"/>
    </source>
</evidence>
<dbReference type="AlphaFoldDB" id="A0A5J9TJJ7"/>
<protein>
    <recommendedName>
        <fullName evidence="7">Glycosyltransferase 61 catalytic domain-containing protein</fullName>
    </recommendedName>
</protein>
<evidence type="ECO:0000256" key="6">
    <source>
        <dbReference type="SAM" id="Phobius"/>
    </source>
</evidence>
<name>A0A5J9TJJ7_9POAL</name>
<reference evidence="8 9" key="1">
    <citation type="journal article" date="2019" name="Sci. Rep.">
        <title>A high-quality genome of Eragrostis curvula grass provides insights into Poaceae evolution and supports new strategies to enhance forage quality.</title>
        <authorList>
            <person name="Carballo J."/>
            <person name="Santos B.A.C.M."/>
            <person name="Zappacosta D."/>
            <person name="Garbus I."/>
            <person name="Selva J.P."/>
            <person name="Gallo C.A."/>
            <person name="Diaz A."/>
            <person name="Albertini E."/>
            <person name="Caccamo M."/>
            <person name="Echenique V."/>
        </authorList>
    </citation>
    <scope>NUCLEOTIDE SEQUENCE [LARGE SCALE GENOMIC DNA]</scope>
    <source>
        <strain evidence="9">cv. Victoria</strain>
        <tissue evidence="8">Leaf</tissue>
    </source>
</reference>
<dbReference type="OrthoDB" id="529273at2759"/>
<dbReference type="Gramene" id="TVU11367">
    <property type="protein sequence ID" value="TVU11367"/>
    <property type="gene ID" value="EJB05_44951"/>
</dbReference>
<keyword evidence="6" id="KW-1133">Transmembrane helix</keyword>
<accession>A0A5J9TJJ7</accession>
<gene>
    <name evidence="8" type="ORF">EJB05_44951</name>
</gene>
<comment type="caution">
    <text evidence="8">The sequence shown here is derived from an EMBL/GenBank/DDBJ whole genome shotgun (WGS) entry which is preliminary data.</text>
</comment>
<feature type="domain" description="Glycosyltransferase 61 catalytic" evidence="7">
    <location>
        <begin position="175"/>
        <end position="360"/>
    </location>
</feature>
<keyword evidence="6" id="KW-0812">Transmembrane</keyword>
<feature type="non-terminal residue" evidence="8">
    <location>
        <position position="1"/>
    </location>
</feature>
<comment type="subcellular location">
    <subcellularLocation>
        <location evidence="1">Golgi apparatus membrane</location>
        <topology evidence="1">Single-pass type II membrane protein</topology>
    </subcellularLocation>
</comment>
<dbReference type="GO" id="GO:0016763">
    <property type="term" value="F:pentosyltransferase activity"/>
    <property type="evidence" value="ECO:0007669"/>
    <property type="project" value="UniProtKB-ARBA"/>
</dbReference>
<keyword evidence="4" id="KW-0808">Transferase</keyword>
<dbReference type="PANTHER" id="PTHR20961:SF83">
    <property type="entry name" value="GLYCOSYLTRANSFERASE FAMILY 61 PROTEIN"/>
    <property type="match status" value="1"/>
</dbReference>
<sequence length="459" mass="50854">MPQRGETSMKQCRSEVKPGRRRWRHRKAGFAAGGVLVVVLTYLLVSQQLAARARYVIITKAQWTTDEQLIRAPGATAEKEGTVSCSSEGYFSESCEVDGDVRVNGRVLTVTVVGPTNGSDPVEWRIRPYAQKYVGEVRKATVTLVPGAPAAACTVAHTVPAVLFAIGGHSGRNFFHDYSDVLVPLFAASRRYGGEVQFLISNVAWPQWLDKYHHLLRRLSRYPAVDLDADDAPVRCFPHVTVGLHIHKLLTVVPESAPGGDGRCLTTADFTKFQREAYALPRNATRRRGRRGRRGCWFVNVEEVARAAEAAGFEAVVTDLWAWGESDVAGKARTVNSFDAMLGVHGAGLTNAMFLPPGAVNIQVVPYGRMEAIARSEYGDPMTDMGLKYLEYVIDLQESTLLETLGPDHQAIRDPEAVHRSGWDQVSEFYLKKQDVRVNITRFAPTLAQAFHHLRQQLQ</sequence>
<comment type="pathway">
    <text evidence="2">Glycan metabolism.</text>
</comment>
<dbReference type="Pfam" id="PF04577">
    <property type="entry name" value="Glyco_transf_61"/>
    <property type="match status" value="1"/>
</dbReference>
<dbReference type="InterPro" id="IPR007657">
    <property type="entry name" value="Glycosyltransferase_61"/>
</dbReference>
<keyword evidence="5" id="KW-0325">Glycoprotein</keyword>
<organism evidence="8 9">
    <name type="scientific">Eragrostis curvula</name>
    <name type="common">weeping love grass</name>
    <dbReference type="NCBI Taxonomy" id="38414"/>
    <lineage>
        <taxon>Eukaryota</taxon>
        <taxon>Viridiplantae</taxon>
        <taxon>Streptophyta</taxon>
        <taxon>Embryophyta</taxon>
        <taxon>Tracheophyta</taxon>
        <taxon>Spermatophyta</taxon>
        <taxon>Magnoliopsida</taxon>
        <taxon>Liliopsida</taxon>
        <taxon>Poales</taxon>
        <taxon>Poaceae</taxon>
        <taxon>PACMAD clade</taxon>
        <taxon>Chloridoideae</taxon>
        <taxon>Eragrostideae</taxon>
        <taxon>Eragrostidinae</taxon>
        <taxon>Eragrostis</taxon>
    </lineage>
</organism>
<dbReference type="EMBL" id="RWGY01000039">
    <property type="protein sequence ID" value="TVU11367.1"/>
    <property type="molecule type" value="Genomic_DNA"/>
</dbReference>
<dbReference type="PANTHER" id="PTHR20961">
    <property type="entry name" value="GLYCOSYLTRANSFERASE"/>
    <property type="match status" value="1"/>
</dbReference>
<evidence type="ECO:0000256" key="3">
    <source>
        <dbReference type="ARBA" id="ARBA00022676"/>
    </source>
</evidence>
<evidence type="ECO:0000256" key="4">
    <source>
        <dbReference type="ARBA" id="ARBA00022679"/>
    </source>
</evidence>
<evidence type="ECO:0000259" key="7">
    <source>
        <dbReference type="Pfam" id="PF04577"/>
    </source>
</evidence>